<sequence length="1684" mass="185039">MDFTPCVYGDKTSQMAPGRREKFAEAGRGEIVVIASCDGPVSTIWSGGGRGAGCYARELSLARRGGSRNEGSLLQGAGTVWVRVIDVPLRSADVGRAFGGLPYPPPPFSLLPVILEVKHNTYNWGREGGGAAALFGSLAHFLLKTSRGARVDLPFRAGGEGARSSLPVTSATCDVIACVLCFSAKALRHALSSAGARASVKVEVVALLAGETAAPPPVFTEDAAVESLLTRDFATLARARRLSAVTSGWGGIRAHLRTTRPCDRRMCLHAADTCDRRMCLHATGTLGASTPNPERRRKLHREEGLGKEPAMGFVRDPSQHSPGVISENHGEPKSGCPDRESNSSPPECESIELPLRQLARSWCRSLVGLSPSVCEIAAESPRRDGVRMPAVTPLRTANCDRNQFSCWRRGKEGVEVNTPTLSRYFNMRCNMAMGPGLISGTLSLLPRSNLCRSARPTAPLWRHEVGPASTNTHPTPAPNGNVMFPPSLRLGHGIFVRRESIKPYWRRRPVNAREYRLYALDAQLTYSLSVGDSPELAAPRFSRSGGGGGGGRCVNFKQLSLPRSSRESEEVCEGRASSYSKKRAPRASRVESLEDCAILSEKCAKTASQQSVVAARATSRSEVCGLRASAFENRRALSGYLRDHSHTFALLSEDDVARTAMKSSDTCLNCGRRSKFLIPESALPLIRPLYLGHVKPRRLILCARYLSFLPKAESAEGRRRNWLSPLLRPLEIPSILDPAHGAEIGPKHRHLPGEQIAVLSSSMLIGEGRCDARLLPGLPRHLGRTLDGALSGPLTSLEEEEFTFTLQPMMASFSLSKRVSTMQSATASTSSKFAAPSATALPPTEFGALDLRRRKTEGYGSKRLEPTLENTCSEYSSEGRRVVVKDTAGMPTRKKKYEKPFSGLTGVRVAGRPPPICTQVGRRRHLALVLKKLTIASSPGSHSGEWQECRCRELWSEMTSAIQSPPSSVAHERLEETCVQFSLHRAGRQLADDELTIGGYRSCGPTFISSEPSRLRPAAIEAASGLRAGVVEWMSSSDRRLARRESRGEISDQQEEKLRLRASELRRLRLQAGLLNCMPVARHVLKNVCSCTFSHQSLWELIRNTYRCEDTGAAEMDSLTCGTDFTPTGHLRHHWTHCWFLDLSSSHTCRLMACDPPNSTLKTVGSEARHRLNILGGPIRKVRRTPNRFRLLTSLLYPPPLACAGRIEVRSEAKHRLRNNVKKIRRKEVPLHTAGKWRARALDMRRRCGHAGERRRGGWRSDRWRPVLQGASVLPSDTRPSVNGLDSGPSHIPPFTFLFVLDYTTCRVNTRWRELAGCTQPVNVVPYLNFFAAITTIINDVGENSPSSRDHFLRTSSISALPVQFRCGRMVEHKFYVLFCLQRGLVFLTNSILFQESRFTPTESRYGSYLARVLLSHEAPLVSAKKKLFPKCTALENRSNEQLTDGAAVIWWQDCSPPTKASGYIPAGVAPGFSQVGILPDNDASRWVFWGVSRSLALAFWRCSILVSLHLRRLSRPSFLKGPGPTDPAVASAPLGVFVNETALLVQTKVAADARTDFYWSQASSLRCVLACSWQSLYRLSTQTAVLFTSSRTTETHIHMQTAELYRVKMVVIHPDFLGASDEEPGHQLLHDQSSVAATSRSGIREKLGANGAAHHPAGKLSPPPLLQTEETTTLEAYPNKGFQ</sequence>
<organism evidence="2 3">
    <name type="scientific">Dryococelus australis</name>
    <dbReference type="NCBI Taxonomy" id="614101"/>
    <lineage>
        <taxon>Eukaryota</taxon>
        <taxon>Metazoa</taxon>
        <taxon>Ecdysozoa</taxon>
        <taxon>Arthropoda</taxon>
        <taxon>Hexapoda</taxon>
        <taxon>Insecta</taxon>
        <taxon>Pterygota</taxon>
        <taxon>Neoptera</taxon>
        <taxon>Polyneoptera</taxon>
        <taxon>Phasmatodea</taxon>
        <taxon>Verophasmatodea</taxon>
        <taxon>Anareolatae</taxon>
        <taxon>Phasmatidae</taxon>
        <taxon>Eurycanthinae</taxon>
        <taxon>Dryococelus</taxon>
    </lineage>
</organism>
<dbReference type="Proteomes" id="UP001159363">
    <property type="component" value="Chromosome 3"/>
</dbReference>
<feature type="region of interest" description="Disordered" evidence="1">
    <location>
        <begin position="283"/>
        <end position="349"/>
    </location>
</feature>
<proteinExistence type="predicted"/>
<evidence type="ECO:0000313" key="2">
    <source>
        <dbReference type="EMBL" id="KAJ8890915.1"/>
    </source>
</evidence>
<keyword evidence="3" id="KW-1185">Reference proteome</keyword>
<reference evidence="2 3" key="1">
    <citation type="submission" date="2023-02" db="EMBL/GenBank/DDBJ databases">
        <title>LHISI_Scaffold_Assembly.</title>
        <authorList>
            <person name="Stuart O.P."/>
            <person name="Cleave R."/>
            <person name="Magrath M.J.L."/>
            <person name="Mikheyev A.S."/>
        </authorList>
    </citation>
    <scope>NUCLEOTIDE SEQUENCE [LARGE SCALE GENOMIC DNA]</scope>
    <source>
        <strain evidence="2">Daus_M_001</strain>
        <tissue evidence="2">Leg muscle</tissue>
    </source>
</reference>
<accession>A0ABQ9I2Q0</accession>
<evidence type="ECO:0000256" key="1">
    <source>
        <dbReference type="SAM" id="MobiDB-lite"/>
    </source>
</evidence>
<comment type="caution">
    <text evidence="2">The sequence shown here is derived from an EMBL/GenBank/DDBJ whole genome shotgun (WGS) entry which is preliminary data.</text>
</comment>
<name>A0ABQ9I2Q0_9NEOP</name>
<evidence type="ECO:0000313" key="3">
    <source>
        <dbReference type="Proteomes" id="UP001159363"/>
    </source>
</evidence>
<gene>
    <name evidence="2" type="ORF">PR048_010424</name>
</gene>
<feature type="compositionally biased region" description="Basic and acidic residues" evidence="1">
    <location>
        <begin position="328"/>
        <end position="341"/>
    </location>
</feature>
<protein>
    <submittedName>
        <fullName evidence="2">Uncharacterized protein</fullName>
    </submittedName>
</protein>
<dbReference type="EMBL" id="JARBHB010000003">
    <property type="protein sequence ID" value="KAJ8890915.1"/>
    <property type="molecule type" value="Genomic_DNA"/>
</dbReference>